<evidence type="ECO:0000313" key="4">
    <source>
        <dbReference type="Proteomes" id="UP000297295"/>
    </source>
</evidence>
<dbReference type="GO" id="GO:0008324">
    <property type="term" value="F:monoatomic cation transmembrane transporter activity"/>
    <property type="evidence" value="ECO:0007669"/>
    <property type="project" value="InterPro"/>
</dbReference>
<organism evidence="3 4">
    <name type="scientific">Methanolobus halotolerans</name>
    <dbReference type="NCBI Taxonomy" id="2052935"/>
    <lineage>
        <taxon>Archaea</taxon>
        <taxon>Methanobacteriati</taxon>
        <taxon>Methanobacteriota</taxon>
        <taxon>Stenosarchaea group</taxon>
        <taxon>Methanomicrobia</taxon>
        <taxon>Methanosarcinales</taxon>
        <taxon>Methanosarcinaceae</taxon>
        <taxon>Methanolobus</taxon>
    </lineage>
</organism>
<keyword evidence="4" id="KW-1185">Reference proteome</keyword>
<dbReference type="SUPFAM" id="SSF116726">
    <property type="entry name" value="TrkA C-terminal domain-like"/>
    <property type="match status" value="1"/>
</dbReference>
<evidence type="ECO:0000313" key="3">
    <source>
        <dbReference type="EMBL" id="TGC09108.1"/>
    </source>
</evidence>
<keyword evidence="1" id="KW-0812">Transmembrane</keyword>
<dbReference type="OrthoDB" id="27588at2157"/>
<feature type="transmembrane region" description="Helical" evidence="1">
    <location>
        <begin position="6"/>
        <end position="28"/>
    </location>
</feature>
<sequence>MAAALVTFFAIIILSLIINRIATIALTLTGMSSEVARFQARSAFSGAGYTTRESERMMSHPMRRRIIMTLMLVGNAGIVTVIASLILVSFNVGNTSWLGQITTILAGLTVLLALTKSRWVDKHLTRLINFALMKWTSIETTDTASLIYLGGDYQVSELEIEPEDWLADKTLAELNLPDEGVLVLGIQEQNGEYNGTPHAYSKMKVGDILLLYGSGRSIHSLDMRRKGIIGEVEHQKAVMKQKQIIEEQMEEEK</sequence>
<dbReference type="AlphaFoldDB" id="A0A4E0PWZ4"/>
<evidence type="ECO:0000259" key="2">
    <source>
        <dbReference type="PROSITE" id="PS51202"/>
    </source>
</evidence>
<dbReference type="InterPro" id="IPR006037">
    <property type="entry name" value="RCK_C"/>
</dbReference>
<comment type="caution">
    <text evidence="3">The sequence shown here is derived from an EMBL/GenBank/DDBJ whole genome shotgun (WGS) entry which is preliminary data.</text>
</comment>
<feature type="transmembrane region" description="Helical" evidence="1">
    <location>
        <begin position="96"/>
        <end position="114"/>
    </location>
</feature>
<gene>
    <name evidence="3" type="ORF">CUN85_06970</name>
</gene>
<name>A0A4E0PWZ4_9EURY</name>
<dbReference type="Gene3D" id="3.30.70.1450">
    <property type="entry name" value="Regulator of K+ conductance, C-terminal domain"/>
    <property type="match status" value="1"/>
</dbReference>
<evidence type="ECO:0000256" key="1">
    <source>
        <dbReference type="SAM" id="Phobius"/>
    </source>
</evidence>
<feature type="transmembrane region" description="Helical" evidence="1">
    <location>
        <begin position="66"/>
        <end position="90"/>
    </location>
</feature>
<feature type="domain" description="RCK C-terminal" evidence="2">
    <location>
        <begin position="141"/>
        <end position="227"/>
    </location>
</feature>
<proteinExistence type="predicted"/>
<keyword evidence="1" id="KW-0472">Membrane</keyword>
<keyword evidence="1" id="KW-1133">Transmembrane helix</keyword>
<dbReference type="EMBL" id="PGGK01000006">
    <property type="protein sequence ID" value="TGC09108.1"/>
    <property type="molecule type" value="Genomic_DNA"/>
</dbReference>
<dbReference type="Proteomes" id="UP000297295">
    <property type="component" value="Unassembled WGS sequence"/>
</dbReference>
<dbReference type="Pfam" id="PF02080">
    <property type="entry name" value="TrkA_C"/>
    <property type="match status" value="1"/>
</dbReference>
<reference evidence="3 4" key="1">
    <citation type="submission" date="2017-11" db="EMBL/GenBank/DDBJ databases">
        <title>Isolation and Characterization of Methanogenic Archaea from Saline Meromictic Lake at Siberia.</title>
        <authorList>
            <person name="Shen Y."/>
            <person name="Huang H.-H."/>
            <person name="Lai M.-C."/>
            <person name="Chen S.-C."/>
        </authorList>
    </citation>
    <scope>NUCLEOTIDE SEQUENCE [LARGE SCALE GENOMIC DNA]</scope>
    <source>
        <strain evidence="3 4">SY-01</strain>
    </source>
</reference>
<protein>
    <submittedName>
        <fullName evidence="3">Potassium transporter TrkA</fullName>
    </submittedName>
</protein>
<dbReference type="InterPro" id="IPR036721">
    <property type="entry name" value="RCK_C_sf"/>
</dbReference>
<dbReference type="GO" id="GO:0006813">
    <property type="term" value="P:potassium ion transport"/>
    <property type="evidence" value="ECO:0007669"/>
    <property type="project" value="InterPro"/>
</dbReference>
<dbReference type="PROSITE" id="PS51202">
    <property type="entry name" value="RCK_C"/>
    <property type="match status" value="1"/>
</dbReference>
<accession>A0A4E0PWZ4</accession>
<dbReference type="RefSeq" id="WP_135389603.1">
    <property type="nucleotide sequence ID" value="NZ_PGGK01000006.1"/>
</dbReference>